<dbReference type="EMBL" id="VFRQ01000003">
    <property type="protein sequence ID" value="TPE45011.1"/>
    <property type="molecule type" value="Genomic_DNA"/>
</dbReference>
<protein>
    <submittedName>
        <fullName evidence="2">WxcM-like domain-containing protein</fullName>
    </submittedName>
</protein>
<dbReference type="Proteomes" id="UP000316727">
    <property type="component" value="Unassembled WGS sequence"/>
</dbReference>
<accession>A0A501WCR4</accession>
<dbReference type="InterPro" id="IPR014710">
    <property type="entry name" value="RmlC-like_jellyroll"/>
</dbReference>
<organism evidence="2 3">
    <name type="scientific">Pontibacter mangrovi</name>
    <dbReference type="NCBI Taxonomy" id="2589816"/>
    <lineage>
        <taxon>Bacteria</taxon>
        <taxon>Pseudomonadati</taxon>
        <taxon>Bacteroidota</taxon>
        <taxon>Cytophagia</taxon>
        <taxon>Cytophagales</taxon>
        <taxon>Hymenobacteraceae</taxon>
        <taxon>Pontibacter</taxon>
    </lineage>
</organism>
<dbReference type="CDD" id="cd20292">
    <property type="entry name" value="cupin_QdtA-like"/>
    <property type="match status" value="1"/>
</dbReference>
<evidence type="ECO:0000313" key="2">
    <source>
        <dbReference type="EMBL" id="TPE45011.1"/>
    </source>
</evidence>
<dbReference type="Pfam" id="PF05523">
    <property type="entry name" value="FdtA"/>
    <property type="match status" value="1"/>
</dbReference>
<dbReference type="InterPro" id="IPR008894">
    <property type="entry name" value="QdtA_cupin_dom"/>
</dbReference>
<dbReference type="OrthoDB" id="9795513at2"/>
<keyword evidence="3" id="KW-1185">Reference proteome</keyword>
<feature type="domain" description="Sugar 3,4-ketoisomerase QdtA cupin" evidence="1">
    <location>
        <begin position="8"/>
        <end position="132"/>
    </location>
</feature>
<comment type="caution">
    <text evidence="2">The sequence shown here is derived from an EMBL/GenBank/DDBJ whole genome shotgun (WGS) entry which is preliminary data.</text>
</comment>
<evidence type="ECO:0000313" key="3">
    <source>
        <dbReference type="Proteomes" id="UP000316727"/>
    </source>
</evidence>
<reference evidence="2 3" key="1">
    <citation type="submission" date="2019-06" db="EMBL/GenBank/DDBJ databases">
        <title>A novel bacterium of genus Pontibacter, isolated from marine sediment.</title>
        <authorList>
            <person name="Huang H."/>
            <person name="Mo K."/>
            <person name="Hu Y."/>
        </authorList>
    </citation>
    <scope>NUCLEOTIDE SEQUENCE [LARGE SCALE GENOMIC DNA]</scope>
    <source>
        <strain evidence="2 3">HB172049</strain>
    </source>
</reference>
<name>A0A501WCR4_9BACT</name>
<dbReference type="Gene3D" id="2.60.120.10">
    <property type="entry name" value="Jelly Rolls"/>
    <property type="match status" value="1"/>
</dbReference>
<gene>
    <name evidence="2" type="ORF">FJM65_06180</name>
</gene>
<sequence length="135" mass="15064">MPSQPYLLSFLHVGDPGIGYITSTQQAQHIPFEIKRVFWTQGTPPDVVRGRHAHKATEQVLVALNGSITVEVDNGKEDPHKFLLTQPDQGLYLPPMVWANLHFSEGAILLSLTSSDFDEADYIRSYQAFVKLANS</sequence>
<evidence type="ECO:0000259" key="1">
    <source>
        <dbReference type="Pfam" id="PF05523"/>
    </source>
</evidence>
<dbReference type="AlphaFoldDB" id="A0A501WCR4"/>
<proteinExistence type="predicted"/>
<dbReference type="RefSeq" id="WP_140621034.1">
    <property type="nucleotide sequence ID" value="NZ_VFRQ01000003.1"/>
</dbReference>
<dbReference type="InterPro" id="IPR011051">
    <property type="entry name" value="RmlC_Cupin_sf"/>
</dbReference>
<dbReference type="SUPFAM" id="SSF51182">
    <property type="entry name" value="RmlC-like cupins"/>
    <property type="match status" value="1"/>
</dbReference>